<gene>
    <name evidence="2" type="ORF">ILUMI_14114</name>
</gene>
<accession>A0A8K0CR35</accession>
<keyword evidence="3" id="KW-1185">Reference proteome</keyword>
<organism evidence="2 3">
    <name type="scientific">Ignelater luminosus</name>
    <name type="common">Cucubano</name>
    <name type="synonym">Pyrophorus luminosus</name>
    <dbReference type="NCBI Taxonomy" id="2038154"/>
    <lineage>
        <taxon>Eukaryota</taxon>
        <taxon>Metazoa</taxon>
        <taxon>Ecdysozoa</taxon>
        <taxon>Arthropoda</taxon>
        <taxon>Hexapoda</taxon>
        <taxon>Insecta</taxon>
        <taxon>Pterygota</taxon>
        <taxon>Neoptera</taxon>
        <taxon>Endopterygota</taxon>
        <taxon>Coleoptera</taxon>
        <taxon>Polyphaga</taxon>
        <taxon>Elateriformia</taxon>
        <taxon>Elateroidea</taxon>
        <taxon>Elateridae</taxon>
        <taxon>Agrypninae</taxon>
        <taxon>Pyrophorini</taxon>
        <taxon>Ignelater</taxon>
    </lineage>
</organism>
<name>A0A8K0CR35_IGNLU</name>
<feature type="non-terminal residue" evidence="2">
    <location>
        <position position="301"/>
    </location>
</feature>
<dbReference type="EMBL" id="VTPC01015023">
    <property type="protein sequence ID" value="KAF2892059.1"/>
    <property type="molecule type" value="Genomic_DNA"/>
</dbReference>
<dbReference type="Proteomes" id="UP000801492">
    <property type="component" value="Unassembled WGS sequence"/>
</dbReference>
<proteinExistence type="predicted"/>
<dbReference type="OrthoDB" id="6776451at2759"/>
<reference evidence="2" key="1">
    <citation type="submission" date="2019-08" db="EMBL/GenBank/DDBJ databases">
        <title>The genome of the North American firefly Photinus pyralis.</title>
        <authorList>
            <consortium name="Photinus pyralis genome working group"/>
            <person name="Fallon T.R."/>
            <person name="Sander Lower S.E."/>
            <person name="Weng J.-K."/>
        </authorList>
    </citation>
    <scope>NUCLEOTIDE SEQUENCE</scope>
    <source>
        <strain evidence="2">TRF0915ILg1</strain>
        <tissue evidence="2">Whole body</tissue>
    </source>
</reference>
<feature type="compositionally biased region" description="Polar residues" evidence="1">
    <location>
        <begin position="291"/>
        <end position="301"/>
    </location>
</feature>
<comment type="caution">
    <text evidence="2">The sequence shown here is derived from an EMBL/GenBank/DDBJ whole genome shotgun (WGS) entry which is preliminary data.</text>
</comment>
<protein>
    <submittedName>
        <fullName evidence="2">Uncharacterized protein</fullName>
    </submittedName>
</protein>
<evidence type="ECO:0000256" key="1">
    <source>
        <dbReference type="SAM" id="MobiDB-lite"/>
    </source>
</evidence>
<evidence type="ECO:0000313" key="2">
    <source>
        <dbReference type="EMBL" id="KAF2892059.1"/>
    </source>
</evidence>
<sequence>MEGLLVEVANCTQAKKICQMQTFGGQPITVVSHERLNYTKGIISHRDLLNCSVDEITEALSECGVVEAKRMITKRNEVSVNTALVLLTFNRIKLPGRVKVSFYSLNVRPYITAPLRCYRCQSFGHISANYLEKEIKTIQTLQKIPYAEARKQVVPKGGLSYSQVAAKPSQTSNIVPAVQALVPQITAAVVKEIKSLLQLQSSVPRTTPSINQRNINLDISDSISVPPPVIPTAKSVAFNQSASEINILRAEASNTDTALAMESDSAKDKRKRNESVSTDPASAREDDISVIDSSAESNEEL</sequence>
<dbReference type="AlphaFoldDB" id="A0A8K0CR35"/>
<feature type="region of interest" description="Disordered" evidence="1">
    <location>
        <begin position="258"/>
        <end position="301"/>
    </location>
</feature>
<evidence type="ECO:0000313" key="3">
    <source>
        <dbReference type="Proteomes" id="UP000801492"/>
    </source>
</evidence>
<feature type="compositionally biased region" description="Basic and acidic residues" evidence="1">
    <location>
        <begin position="264"/>
        <end position="274"/>
    </location>
</feature>